<comment type="caution">
    <text evidence="2">The sequence shown here is derived from an EMBL/GenBank/DDBJ whole genome shotgun (WGS) entry which is preliminary data.</text>
</comment>
<evidence type="ECO:0000313" key="2">
    <source>
        <dbReference type="EMBL" id="GIL65978.1"/>
    </source>
</evidence>
<dbReference type="EMBL" id="BNCO01000080">
    <property type="protein sequence ID" value="GIL65978.1"/>
    <property type="molecule type" value="Genomic_DNA"/>
</dbReference>
<organism evidence="2 3">
    <name type="scientific">Volvox africanus</name>
    <dbReference type="NCBI Taxonomy" id="51714"/>
    <lineage>
        <taxon>Eukaryota</taxon>
        <taxon>Viridiplantae</taxon>
        <taxon>Chlorophyta</taxon>
        <taxon>core chlorophytes</taxon>
        <taxon>Chlorophyceae</taxon>
        <taxon>CS clade</taxon>
        <taxon>Chlamydomonadales</taxon>
        <taxon>Volvocaceae</taxon>
        <taxon>Volvox</taxon>
    </lineage>
</organism>
<reference evidence="2" key="1">
    <citation type="journal article" date="2021" name="Proc. Natl. Acad. Sci. U.S.A.">
        <title>Three genomes in the algal genus Volvox reveal the fate of a haploid sex-determining region after a transition to homothallism.</title>
        <authorList>
            <person name="Yamamoto K."/>
            <person name="Hamaji T."/>
            <person name="Kawai-Toyooka H."/>
            <person name="Matsuzaki R."/>
            <person name="Takahashi F."/>
            <person name="Nishimura Y."/>
            <person name="Kawachi M."/>
            <person name="Noguchi H."/>
            <person name="Minakuchi Y."/>
            <person name="Umen J.G."/>
            <person name="Toyoda A."/>
            <person name="Nozaki H."/>
        </authorList>
    </citation>
    <scope>NUCLEOTIDE SEQUENCE</scope>
    <source>
        <strain evidence="2">NIES-3780</strain>
    </source>
</reference>
<proteinExistence type="predicted"/>
<evidence type="ECO:0000256" key="1">
    <source>
        <dbReference type="SAM" id="MobiDB-lite"/>
    </source>
</evidence>
<evidence type="ECO:0000313" key="3">
    <source>
        <dbReference type="Proteomes" id="UP000747399"/>
    </source>
</evidence>
<sequence length="340" mass="38329">MDELQQIQPSIDVLSVLRVVPPDVLRDGLWNVLPSASRVAFRQTCSGCDAWVRHNLTTVVRACLELLCHGSDTPNDSHALRTSFRYVRELVLHDWPSVGSDELALLAEACPCVEHFTVICRTRSFTNCFDIPADLPHALTAHFPHLRRLQLRGIGLELVLLLIQQQSQQPQSQQQQQPPPPSRKEQQPERQEQRSALKMAPDSSGDSGGSRDSDNSMLGLRVLSRLTQLESFVLGVVDPPPRLLYDLGFWGCQLRVLKLEVCLVMTPYQKFRRVAMAAGEAVARLESLHQLGVEFVAWKKKEHRGRCTGLMPKLAGDMWRPCEDDEGLIDVDDWGKEEED</sequence>
<feature type="compositionally biased region" description="Basic and acidic residues" evidence="1">
    <location>
        <begin position="182"/>
        <end position="195"/>
    </location>
</feature>
<name>A0A8J4BQT1_9CHLO</name>
<gene>
    <name evidence="2" type="ORF">Vafri_19624</name>
</gene>
<feature type="non-terminal residue" evidence="2">
    <location>
        <position position="340"/>
    </location>
</feature>
<protein>
    <submittedName>
        <fullName evidence="2">Uncharacterized protein</fullName>
    </submittedName>
</protein>
<dbReference type="AlphaFoldDB" id="A0A8J4BQT1"/>
<keyword evidence="3" id="KW-1185">Reference proteome</keyword>
<feature type="region of interest" description="Disordered" evidence="1">
    <location>
        <begin position="169"/>
        <end position="215"/>
    </location>
</feature>
<accession>A0A8J4BQT1</accession>
<dbReference type="Proteomes" id="UP000747399">
    <property type="component" value="Unassembled WGS sequence"/>
</dbReference>